<dbReference type="Gene3D" id="3.40.20.10">
    <property type="entry name" value="Severin"/>
    <property type="match status" value="1"/>
</dbReference>
<comment type="caution">
    <text evidence="1">The sequence shown here is derived from an EMBL/GenBank/DDBJ whole genome shotgun (WGS) entry which is preliminary data.</text>
</comment>
<accession>A0AAV8ZZD2</accession>
<dbReference type="GO" id="GO:0005737">
    <property type="term" value="C:cytoplasm"/>
    <property type="evidence" value="ECO:0007669"/>
    <property type="project" value="TreeGrafter"/>
</dbReference>
<name>A0AAV8ZZD2_9CUCU</name>
<dbReference type="InterPro" id="IPR029006">
    <property type="entry name" value="ADF-H/Gelsolin-like_dom_sf"/>
</dbReference>
<evidence type="ECO:0008006" key="3">
    <source>
        <dbReference type="Google" id="ProtNLM"/>
    </source>
</evidence>
<organism evidence="1 2">
    <name type="scientific">Rhamnusium bicolor</name>
    <dbReference type="NCBI Taxonomy" id="1586634"/>
    <lineage>
        <taxon>Eukaryota</taxon>
        <taxon>Metazoa</taxon>
        <taxon>Ecdysozoa</taxon>
        <taxon>Arthropoda</taxon>
        <taxon>Hexapoda</taxon>
        <taxon>Insecta</taxon>
        <taxon>Pterygota</taxon>
        <taxon>Neoptera</taxon>
        <taxon>Endopterygota</taxon>
        <taxon>Coleoptera</taxon>
        <taxon>Polyphaga</taxon>
        <taxon>Cucujiformia</taxon>
        <taxon>Chrysomeloidea</taxon>
        <taxon>Cerambycidae</taxon>
        <taxon>Lepturinae</taxon>
        <taxon>Rhagiini</taxon>
        <taxon>Rhamnusium</taxon>
    </lineage>
</organism>
<dbReference type="InterPro" id="IPR007122">
    <property type="entry name" value="Villin/Gelsolin"/>
</dbReference>
<dbReference type="Proteomes" id="UP001162156">
    <property type="component" value="Unassembled WGS sequence"/>
</dbReference>
<dbReference type="GO" id="GO:0015629">
    <property type="term" value="C:actin cytoskeleton"/>
    <property type="evidence" value="ECO:0007669"/>
    <property type="project" value="TreeGrafter"/>
</dbReference>
<dbReference type="EMBL" id="JANEYF010000035">
    <property type="protein sequence ID" value="KAJ8972587.1"/>
    <property type="molecule type" value="Genomic_DNA"/>
</dbReference>
<protein>
    <recommendedName>
        <fullName evidence="3">Gelsolin</fullName>
    </recommendedName>
</protein>
<keyword evidence="2" id="KW-1185">Reference proteome</keyword>
<gene>
    <name evidence="1" type="ORF">NQ314_000115</name>
</gene>
<dbReference type="PANTHER" id="PTHR11977">
    <property type="entry name" value="VILLIN"/>
    <property type="match status" value="1"/>
</dbReference>
<dbReference type="GO" id="GO:0008154">
    <property type="term" value="P:actin polymerization or depolymerization"/>
    <property type="evidence" value="ECO:0007669"/>
    <property type="project" value="TreeGrafter"/>
</dbReference>
<dbReference type="AlphaFoldDB" id="A0AAV8ZZD2"/>
<dbReference type="GO" id="GO:0051015">
    <property type="term" value="F:actin filament binding"/>
    <property type="evidence" value="ECO:0007669"/>
    <property type="project" value="InterPro"/>
</dbReference>
<dbReference type="PANTHER" id="PTHR11977:SF137">
    <property type="entry name" value="VILLIN-LIKE PROTEIN QUAIL"/>
    <property type="match status" value="1"/>
</dbReference>
<proteinExistence type="predicted"/>
<evidence type="ECO:0000313" key="2">
    <source>
        <dbReference type="Proteomes" id="UP001162156"/>
    </source>
</evidence>
<sequence>MSGKPSVLVSKYDAITMEDRPILSAETQLIDDGSGSLTIWRIKQSHIVEIPKERHGYFFAGDCYIILYTYQTSSEQKHLLYCWLVSERFEII</sequence>
<evidence type="ECO:0000313" key="1">
    <source>
        <dbReference type="EMBL" id="KAJ8972587.1"/>
    </source>
</evidence>
<dbReference type="SUPFAM" id="SSF55753">
    <property type="entry name" value="Actin depolymerizing proteins"/>
    <property type="match status" value="1"/>
</dbReference>
<reference evidence="1" key="1">
    <citation type="journal article" date="2023" name="Insect Mol. Biol.">
        <title>Genome sequencing provides insights into the evolution of gene families encoding plant cell wall-degrading enzymes in longhorned beetles.</title>
        <authorList>
            <person name="Shin N.R."/>
            <person name="Okamura Y."/>
            <person name="Kirsch R."/>
            <person name="Pauchet Y."/>
        </authorList>
    </citation>
    <scope>NUCLEOTIDE SEQUENCE</scope>
    <source>
        <strain evidence="1">RBIC_L_NR</strain>
    </source>
</reference>